<gene>
    <name evidence="2" type="ORF">ABVK50_21360</name>
</gene>
<dbReference type="NCBIfam" id="NF002696">
    <property type="entry name" value="PRK02487.1-5"/>
    <property type="match status" value="1"/>
</dbReference>
<proteinExistence type="inferred from homology"/>
<evidence type="ECO:0000313" key="2">
    <source>
        <dbReference type="EMBL" id="XCG47789.1"/>
    </source>
</evidence>
<comment type="similarity">
    <text evidence="1">Belongs to the UPF0303 family.</text>
</comment>
<organism evidence="2">
    <name type="scientific">Mesorhizobium sp. WSM2240</name>
    <dbReference type="NCBI Taxonomy" id="3228851"/>
    <lineage>
        <taxon>Bacteria</taxon>
        <taxon>Pseudomonadati</taxon>
        <taxon>Pseudomonadota</taxon>
        <taxon>Alphaproteobacteria</taxon>
        <taxon>Hyphomicrobiales</taxon>
        <taxon>Phyllobacteriaceae</taxon>
        <taxon>Mesorhizobium</taxon>
    </lineage>
</organism>
<dbReference type="EMBL" id="CP159253">
    <property type="protein sequence ID" value="XCG47789.1"/>
    <property type="molecule type" value="Genomic_DNA"/>
</dbReference>
<dbReference type="Pfam" id="PF03928">
    <property type="entry name" value="HbpS-like"/>
    <property type="match status" value="1"/>
</dbReference>
<dbReference type="HAMAP" id="MF_00761">
    <property type="entry name" value="UPF0303"/>
    <property type="match status" value="1"/>
</dbReference>
<evidence type="ECO:0000256" key="1">
    <source>
        <dbReference type="HAMAP-Rule" id="MF_00761"/>
    </source>
</evidence>
<dbReference type="PIRSF" id="PIRSF008757">
    <property type="entry name" value="UCP008757"/>
    <property type="match status" value="1"/>
</dbReference>
<dbReference type="InterPro" id="IPR010371">
    <property type="entry name" value="YBR137W-like"/>
</dbReference>
<dbReference type="InterPro" id="IPR005624">
    <property type="entry name" value="PduO/GlcC-like"/>
</dbReference>
<dbReference type="PANTHER" id="PTHR28255:SF1">
    <property type="entry name" value="UPF0303 PROTEIN YBR137W"/>
    <property type="match status" value="1"/>
</dbReference>
<dbReference type="InterPro" id="IPR038084">
    <property type="entry name" value="PduO/GlcC-like_sf"/>
</dbReference>
<protein>
    <recommendedName>
        <fullName evidence="1">UPF0303 protein ABVK50_21360</fullName>
    </recommendedName>
</protein>
<dbReference type="RefSeq" id="WP_353644670.1">
    <property type="nucleotide sequence ID" value="NZ_CP159253.1"/>
</dbReference>
<dbReference type="PANTHER" id="PTHR28255">
    <property type="match status" value="1"/>
</dbReference>
<sequence>MSIADDIDKIRIQEAELVFAGFDEATAFEIGSALRDRALAENFPIIIDIQLWDRPLFYAALPGSTGSNADWARRKRNVVKMFLKSTYRMMLEQGGENALFAERYGLSASEFVLAGGGFPIRVKGAGIIGVIAVSGLPQRQDHGIIVDALCDHLGRDREKLALTAVAAN</sequence>
<dbReference type="Gene3D" id="3.30.450.150">
    <property type="entry name" value="Haem-degrading domain"/>
    <property type="match status" value="1"/>
</dbReference>
<name>A0AAU8CND2_9HYPH</name>
<reference evidence="2" key="1">
    <citation type="submission" date="2024-06" db="EMBL/GenBank/DDBJ databases">
        <title>Mesorhizobium karijinii sp. nov., a symbiont of the iconic Swainsona formosa from arid Australia.</title>
        <authorList>
            <person name="Hill Y.J."/>
            <person name="Watkin E.L.J."/>
            <person name="O'Hara G.W."/>
            <person name="Terpolilli J."/>
            <person name="Tye M.L."/>
            <person name="Kohlmeier M.G."/>
        </authorList>
    </citation>
    <scope>NUCLEOTIDE SEQUENCE</scope>
    <source>
        <strain evidence="2">WSM2240</strain>
    </source>
</reference>
<dbReference type="AlphaFoldDB" id="A0AAU8CND2"/>
<accession>A0AAU8CND2</accession>
<dbReference type="SUPFAM" id="SSF143744">
    <property type="entry name" value="GlcG-like"/>
    <property type="match status" value="1"/>
</dbReference>